<sequence length="184" mass="20110">MKGETDTLQVFSYHDEVAVLETAIHDFSKHNLKFVVAVSGVSACKTSNAKDRYNALAAQKHLAKHESDVVVPEFVNAFKNYTNKDMIKAAVIKSQAHAENILKITVPETEWLPKKAVSLGALCATAFGAGFGGSVWALVPSETVDIGTFINGWKTSYVKKFHHPSCFVFPTKPSHGAYIKAVKE</sequence>
<dbReference type="Gene3D" id="3.30.70.890">
    <property type="entry name" value="GHMP kinase, C-terminal domain"/>
    <property type="match status" value="1"/>
</dbReference>
<dbReference type="AlphaFoldDB" id="A0A7S3PLR7"/>
<dbReference type="EMBL" id="HBIN01017549">
    <property type="protein sequence ID" value="CAE0443298.1"/>
    <property type="molecule type" value="Transcribed_RNA"/>
</dbReference>
<accession>A0A7S3PLR7</accession>
<evidence type="ECO:0008006" key="2">
    <source>
        <dbReference type="Google" id="ProtNLM"/>
    </source>
</evidence>
<evidence type="ECO:0000313" key="1">
    <source>
        <dbReference type="EMBL" id="CAE0443298.1"/>
    </source>
</evidence>
<reference evidence="1" key="1">
    <citation type="submission" date="2021-01" db="EMBL/GenBank/DDBJ databases">
        <authorList>
            <person name="Corre E."/>
            <person name="Pelletier E."/>
            <person name="Niang G."/>
            <person name="Scheremetjew M."/>
            <person name="Finn R."/>
            <person name="Kale V."/>
            <person name="Holt S."/>
            <person name="Cochrane G."/>
            <person name="Meng A."/>
            <person name="Brown T."/>
            <person name="Cohen L."/>
        </authorList>
    </citation>
    <scope>NUCLEOTIDE SEQUENCE</scope>
    <source>
        <strain evidence="1">GSBS06</strain>
    </source>
</reference>
<protein>
    <recommendedName>
        <fullName evidence="2">GHMP kinase C-terminal domain-containing protein</fullName>
    </recommendedName>
</protein>
<dbReference type="SUPFAM" id="SSF55060">
    <property type="entry name" value="GHMP Kinase, C-terminal domain"/>
    <property type="match status" value="1"/>
</dbReference>
<name>A0A7S3PLR7_9STRA</name>
<organism evidence="1">
    <name type="scientific">Aplanochytrium stocchinoi</name>
    <dbReference type="NCBI Taxonomy" id="215587"/>
    <lineage>
        <taxon>Eukaryota</taxon>
        <taxon>Sar</taxon>
        <taxon>Stramenopiles</taxon>
        <taxon>Bigyra</taxon>
        <taxon>Labyrinthulomycetes</taxon>
        <taxon>Thraustochytrida</taxon>
        <taxon>Thraustochytriidae</taxon>
        <taxon>Aplanochytrium</taxon>
    </lineage>
</organism>
<proteinExistence type="predicted"/>
<gene>
    <name evidence="1" type="ORF">ASTO00021_LOCUS13392</name>
</gene>
<dbReference type="InterPro" id="IPR036554">
    <property type="entry name" value="GHMP_kinase_C_sf"/>
</dbReference>